<evidence type="ECO:0000313" key="1">
    <source>
        <dbReference type="EMBL" id="CAJ2650903.1"/>
    </source>
</evidence>
<sequence>MSEEENKKVKQNSDSELNKNSSGAGANAASRADMTLATTDPLSEIVWSPEKGLSLKCADKNSSLFRDVGPSCSMVLSLPQSVTYCNSITDKPIDDNFLKSIAIACVKPDYKADEENSNGKGSRGNEEKVKTVERAPNFPYDQDWEKNIGDQANIGTDEISRIEGNKLSAISVEPKLIIMEQNPSPGRPSNEGIDFGIGKKAVGIGTDDDLHVFEPIIEYKGSGAAGTNLTSSSRNPLEKTEFCAENDLRNVDTEPACAATCGVTVIETKSKSREDNEMTLVCNKFLPVLHSPCNSGIRVVKNKGKEKSLSDRDANVRLSMDSDSNSSVESCNSARFFSTGKKRRNYQQQQLIIGSKRAKNSVEETSGSKSYIKHESSFKNWISSMVNGISQSVQHDSNSLSLRIANPGPLNAWSDEKLVASKTNQVPEPKNTGFKSIFQSMYSPSLKNVGTRMFHHEGEGDEDFEPSNNTVPGINATPITCYPENNSLAERHFQSNRFVESIGRYDAGPSQPNIEPLNFFNSQEISKVNQVENEKCSNLDLSKEEMASNSSSTRQNTNNTDNVNSNAPSERKEAENIGHRRDNLGSLWISRFAPKSTAPLFNDLSSSPGITNSEQNASMFARRSVASDHSMPTNKAECTSQVNMFCLFCGTKGHQLSDCSAVAESELEDLQKNVNSYEGLENFPFMCIKCFQLNHWAISCSKLPSGNNFIPSNEGSARQQTDAADRILSGGTIHDRTDHKTDQNVNLKRKSNDIVTVEIECNASCKKYCGSSSKENKFKDKPIITSPSRHVPERIFDAVKKLQLSRTDILKYVMQANKTGTISLDDLYLTECSSYDCFRWITAHGSISQLDGFFLRLRFGKWEEGPGGTGYHVACISETERHSLDRHTRKSLSVKVGGIKCMVESHYISNQDFLEDEIKEWWSNTSKAGVEIPSEEDLIANFKKKQLLGL</sequence>
<keyword evidence="2" id="KW-1185">Reference proteome</keyword>
<comment type="caution">
    <text evidence="1">The sequence shown here is derived from an EMBL/GenBank/DDBJ whole genome shotgun (WGS) entry which is preliminary data.</text>
</comment>
<gene>
    <name evidence="1" type="ORF">MILVUS5_LOCUS18623</name>
</gene>
<reference evidence="1" key="1">
    <citation type="submission" date="2023-10" db="EMBL/GenBank/DDBJ databases">
        <authorList>
            <person name="Rodriguez Cubillos JULIANA M."/>
            <person name="De Vega J."/>
        </authorList>
    </citation>
    <scope>NUCLEOTIDE SEQUENCE</scope>
</reference>
<organism evidence="1 2">
    <name type="scientific">Trifolium pratense</name>
    <name type="common">Red clover</name>
    <dbReference type="NCBI Taxonomy" id="57577"/>
    <lineage>
        <taxon>Eukaryota</taxon>
        <taxon>Viridiplantae</taxon>
        <taxon>Streptophyta</taxon>
        <taxon>Embryophyta</taxon>
        <taxon>Tracheophyta</taxon>
        <taxon>Spermatophyta</taxon>
        <taxon>Magnoliopsida</taxon>
        <taxon>eudicotyledons</taxon>
        <taxon>Gunneridae</taxon>
        <taxon>Pentapetalae</taxon>
        <taxon>rosids</taxon>
        <taxon>fabids</taxon>
        <taxon>Fabales</taxon>
        <taxon>Fabaceae</taxon>
        <taxon>Papilionoideae</taxon>
        <taxon>50 kb inversion clade</taxon>
        <taxon>NPAAA clade</taxon>
        <taxon>Hologalegina</taxon>
        <taxon>IRL clade</taxon>
        <taxon>Trifolieae</taxon>
        <taxon>Trifolium</taxon>
    </lineage>
</organism>
<protein>
    <submittedName>
        <fullName evidence="1">Uncharacterized protein</fullName>
    </submittedName>
</protein>
<name>A0ACB0K3F7_TRIPR</name>
<proteinExistence type="predicted"/>
<evidence type="ECO:0000313" key="2">
    <source>
        <dbReference type="Proteomes" id="UP001177021"/>
    </source>
</evidence>
<accession>A0ACB0K3F7</accession>
<dbReference type="Proteomes" id="UP001177021">
    <property type="component" value="Unassembled WGS sequence"/>
</dbReference>
<dbReference type="EMBL" id="CASHSV030000109">
    <property type="protein sequence ID" value="CAJ2650903.1"/>
    <property type="molecule type" value="Genomic_DNA"/>
</dbReference>